<feature type="non-terminal residue" evidence="1">
    <location>
        <position position="1"/>
    </location>
</feature>
<dbReference type="InterPro" id="IPR043137">
    <property type="entry name" value="GGT_ssub_C"/>
</dbReference>
<organism evidence="1 2">
    <name type="scientific">Actinocrinis puniceicyclus</name>
    <dbReference type="NCBI Taxonomy" id="977794"/>
    <lineage>
        <taxon>Bacteria</taxon>
        <taxon>Bacillati</taxon>
        <taxon>Actinomycetota</taxon>
        <taxon>Actinomycetes</taxon>
        <taxon>Catenulisporales</taxon>
        <taxon>Actinospicaceae</taxon>
        <taxon>Actinocrinis</taxon>
    </lineage>
</organism>
<dbReference type="PANTHER" id="PTHR43881:SF1">
    <property type="entry name" value="GAMMA-GLUTAMYLTRANSPEPTIDASE (AFU_ORTHOLOGUE AFUA_4G13580)"/>
    <property type="match status" value="1"/>
</dbReference>
<name>A0A8J7WXL5_9ACTN</name>
<dbReference type="SUPFAM" id="SSF56235">
    <property type="entry name" value="N-terminal nucleophile aminohydrolases (Ntn hydrolases)"/>
    <property type="match status" value="1"/>
</dbReference>
<accession>A0A8J7WXL5</accession>
<dbReference type="PANTHER" id="PTHR43881">
    <property type="entry name" value="GAMMA-GLUTAMYLTRANSPEPTIDASE (AFU_ORTHOLOGUE AFUA_4G13580)"/>
    <property type="match status" value="1"/>
</dbReference>
<dbReference type="InterPro" id="IPR029055">
    <property type="entry name" value="Ntn_hydrolases_N"/>
</dbReference>
<dbReference type="AlphaFoldDB" id="A0A8J7WXL5"/>
<gene>
    <name evidence="1" type="ORF">KGA66_28280</name>
</gene>
<keyword evidence="1" id="KW-0808">Transferase</keyword>
<dbReference type="Pfam" id="PF01019">
    <property type="entry name" value="G_glu_transpept"/>
    <property type="match status" value="1"/>
</dbReference>
<reference evidence="1" key="1">
    <citation type="submission" date="2021-04" db="EMBL/GenBank/DDBJ databases">
        <title>Genome based classification of Actinospica acidithermotolerans sp. nov., an actinobacterium isolated from an Indonesian hot spring.</title>
        <authorList>
            <person name="Kusuma A.B."/>
            <person name="Putra K.E."/>
            <person name="Nafisah S."/>
            <person name="Loh J."/>
            <person name="Nouioui I."/>
            <person name="Goodfellow M."/>
        </authorList>
    </citation>
    <scope>NUCLEOTIDE SEQUENCE</scope>
    <source>
        <strain evidence="1">DSM 45618</strain>
    </source>
</reference>
<sequence>AGVGVADLGLLLCNRLGRSATLVPGQRNGAAPGRRPVNTIFAWSASSPAGVRWLGGTPGGDGQCQWNAQVLAGLLIDGVDVLSALNRPRWTYLPGADKNEADQKPHLQVDASMTAEVRDALQAAGHTLRVRASVGGAVRVLQRDDSSIHGLDDGRQEGLTAGI</sequence>
<dbReference type="EC" id="2.3.2.2" evidence="1"/>
<protein>
    <submittedName>
        <fullName evidence="1">Gamma-glutamyltransferase</fullName>
        <ecNumber evidence="1">2.3.2.2</ecNumber>
    </submittedName>
</protein>
<dbReference type="EMBL" id="JAGSXH010000239">
    <property type="protein sequence ID" value="MBS2966964.1"/>
    <property type="molecule type" value="Genomic_DNA"/>
</dbReference>
<dbReference type="InterPro" id="IPR052896">
    <property type="entry name" value="GGT-like_enzyme"/>
</dbReference>
<dbReference type="Gene3D" id="3.60.20.40">
    <property type="match status" value="1"/>
</dbReference>
<dbReference type="Proteomes" id="UP000677913">
    <property type="component" value="Unassembled WGS sequence"/>
</dbReference>
<evidence type="ECO:0000313" key="2">
    <source>
        <dbReference type="Proteomes" id="UP000677913"/>
    </source>
</evidence>
<proteinExistence type="predicted"/>
<keyword evidence="2" id="KW-1185">Reference proteome</keyword>
<keyword evidence="1" id="KW-0012">Acyltransferase</keyword>
<dbReference type="GO" id="GO:0103068">
    <property type="term" value="F:leukotriene C4 gamma-glutamyl transferase activity"/>
    <property type="evidence" value="ECO:0007669"/>
    <property type="project" value="UniProtKB-EC"/>
</dbReference>
<evidence type="ECO:0000313" key="1">
    <source>
        <dbReference type="EMBL" id="MBS2966964.1"/>
    </source>
</evidence>
<comment type="caution">
    <text evidence="1">The sequence shown here is derived from an EMBL/GenBank/DDBJ whole genome shotgun (WGS) entry which is preliminary data.</text>
</comment>
<dbReference type="RefSeq" id="WP_211472535.1">
    <property type="nucleotide sequence ID" value="NZ_JAGSXH010000239.1"/>
</dbReference>